<dbReference type="OrthoDB" id="408493at2759"/>
<dbReference type="InterPro" id="IPR007271">
    <property type="entry name" value="Nuc_sug_transpt"/>
</dbReference>
<keyword evidence="3 6" id="KW-1133">Transmembrane helix</keyword>
<reference evidence="7" key="1">
    <citation type="journal article" date="2021" name="Sci. Rep.">
        <title>Diploid genomic architecture of Nitzschia inconspicua, an elite biomass production diatom.</title>
        <authorList>
            <person name="Oliver A."/>
            <person name="Podell S."/>
            <person name="Pinowska A."/>
            <person name="Traller J.C."/>
            <person name="Smith S.R."/>
            <person name="McClure R."/>
            <person name="Beliaev A."/>
            <person name="Bohutskyi P."/>
            <person name="Hill E.A."/>
            <person name="Rabines A."/>
            <person name="Zheng H."/>
            <person name="Allen L.Z."/>
            <person name="Kuo A."/>
            <person name="Grigoriev I.V."/>
            <person name="Allen A.E."/>
            <person name="Hazlebeck D."/>
            <person name="Allen E.E."/>
        </authorList>
    </citation>
    <scope>NUCLEOTIDE SEQUENCE</scope>
    <source>
        <strain evidence="7">Hildebrandi</strain>
    </source>
</reference>
<proteinExistence type="predicted"/>
<dbReference type="GO" id="GO:0000139">
    <property type="term" value="C:Golgi membrane"/>
    <property type="evidence" value="ECO:0007669"/>
    <property type="project" value="InterPro"/>
</dbReference>
<feature type="transmembrane region" description="Helical" evidence="6">
    <location>
        <begin position="231"/>
        <end position="248"/>
    </location>
</feature>
<evidence type="ECO:0000256" key="6">
    <source>
        <dbReference type="SAM" id="Phobius"/>
    </source>
</evidence>
<organism evidence="7 8">
    <name type="scientific">Nitzschia inconspicua</name>
    <dbReference type="NCBI Taxonomy" id="303405"/>
    <lineage>
        <taxon>Eukaryota</taxon>
        <taxon>Sar</taxon>
        <taxon>Stramenopiles</taxon>
        <taxon>Ochrophyta</taxon>
        <taxon>Bacillariophyta</taxon>
        <taxon>Bacillariophyceae</taxon>
        <taxon>Bacillariophycidae</taxon>
        <taxon>Bacillariales</taxon>
        <taxon>Bacillariaceae</taxon>
        <taxon>Nitzschia</taxon>
    </lineage>
</organism>
<feature type="compositionally biased region" description="Polar residues" evidence="5">
    <location>
        <begin position="1"/>
        <end position="10"/>
    </location>
</feature>
<evidence type="ECO:0000256" key="5">
    <source>
        <dbReference type="SAM" id="MobiDB-lite"/>
    </source>
</evidence>
<feature type="transmembrane region" description="Helical" evidence="6">
    <location>
        <begin position="307"/>
        <end position="326"/>
    </location>
</feature>
<feature type="transmembrane region" description="Helical" evidence="6">
    <location>
        <begin position="171"/>
        <end position="192"/>
    </location>
</feature>
<comment type="subcellular location">
    <subcellularLocation>
        <location evidence="1">Membrane</location>
        <topology evidence="1">Multi-pass membrane protein</topology>
    </subcellularLocation>
</comment>
<feature type="transmembrane region" description="Helical" evidence="6">
    <location>
        <begin position="199"/>
        <end position="219"/>
    </location>
</feature>
<dbReference type="NCBIfam" id="TIGR00803">
    <property type="entry name" value="nst"/>
    <property type="match status" value="1"/>
</dbReference>
<feature type="transmembrane region" description="Helical" evidence="6">
    <location>
        <begin position="333"/>
        <end position="353"/>
    </location>
</feature>
<dbReference type="AlphaFoldDB" id="A0A9K3PBJ8"/>
<gene>
    <name evidence="7" type="ORF">IV203_023515</name>
</gene>
<sequence length="386" mass="41807">MTESRFNSKQSTKRRQTSLEVNEDDEEAASLLQTTSTDINGTCDTLTLVANDGGDKVSVAANNSSSSSGISSMGLKVLILLAVQNSSKNLLMRYVMKEKPNFLTSAAVIGSECTKLTLSILYILLVERKSFDSIVQYFKDDWRNTLLVSVPASAYNLQMTLEYIALANLDAAMFSVLVQTKLLFTATFAALVIGKKLKYIQVISLVLLTVGVMLCNMRFGDDAKNSNLKGILATLGIAVSSGFASVYTEKVIKTQRQKSPLVSGQYGLAYTQVQLASMSLVTIGIYACLMDFSTIMQYGLFHNFNGGAFLTVFNSAIGGLIVAGVLKYADSVLKGYATAISVIMTGLFSMMLFGTHLHAVYFMGIANVVIAVLLYNGKNLEEFVCS</sequence>
<reference evidence="7" key="2">
    <citation type="submission" date="2021-04" db="EMBL/GenBank/DDBJ databases">
        <authorList>
            <person name="Podell S."/>
        </authorList>
    </citation>
    <scope>NUCLEOTIDE SEQUENCE</scope>
    <source>
        <strain evidence="7">Hildebrandi</strain>
    </source>
</reference>
<protein>
    <submittedName>
        <fullName evidence="7">UDP-galactose transporter</fullName>
    </submittedName>
</protein>
<accession>A0A9K3PBJ8</accession>
<feature type="region of interest" description="Disordered" evidence="5">
    <location>
        <begin position="1"/>
        <end position="27"/>
    </location>
</feature>
<dbReference type="Proteomes" id="UP000693970">
    <property type="component" value="Unassembled WGS sequence"/>
</dbReference>
<keyword evidence="8" id="KW-1185">Reference proteome</keyword>
<evidence type="ECO:0000256" key="1">
    <source>
        <dbReference type="ARBA" id="ARBA00004141"/>
    </source>
</evidence>
<name>A0A9K3PBJ8_9STRA</name>
<feature type="transmembrane region" description="Helical" evidence="6">
    <location>
        <begin position="102"/>
        <end position="125"/>
    </location>
</feature>
<evidence type="ECO:0000313" key="8">
    <source>
        <dbReference type="Proteomes" id="UP000693970"/>
    </source>
</evidence>
<evidence type="ECO:0000313" key="7">
    <source>
        <dbReference type="EMBL" id="KAG7341562.1"/>
    </source>
</evidence>
<feature type="transmembrane region" description="Helical" evidence="6">
    <location>
        <begin position="268"/>
        <end position="287"/>
    </location>
</feature>
<keyword evidence="4 6" id="KW-0472">Membrane</keyword>
<dbReference type="PANTHER" id="PTHR10231">
    <property type="entry name" value="NUCLEOTIDE-SUGAR TRANSMEMBRANE TRANSPORTER"/>
    <property type="match status" value="1"/>
</dbReference>
<dbReference type="GO" id="GO:0015165">
    <property type="term" value="F:pyrimidine nucleotide-sugar transmembrane transporter activity"/>
    <property type="evidence" value="ECO:0007669"/>
    <property type="project" value="InterPro"/>
</dbReference>
<evidence type="ECO:0000256" key="4">
    <source>
        <dbReference type="ARBA" id="ARBA00023136"/>
    </source>
</evidence>
<feature type="transmembrane region" description="Helical" evidence="6">
    <location>
        <begin position="359"/>
        <end position="377"/>
    </location>
</feature>
<dbReference type="Pfam" id="PF04142">
    <property type="entry name" value="Nuc_sug_transp"/>
    <property type="match status" value="1"/>
</dbReference>
<keyword evidence="2 6" id="KW-0812">Transmembrane</keyword>
<dbReference type="EMBL" id="JAGRRH010000026">
    <property type="protein sequence ID" value="KAG7341562.1"/>
    <property type="molecule type" value="Genomic_DNA"/>
</dbReference>
<dbReference type="PIRSF" id="PIRSF005799">
    <property type="entry name" value="UDP-gal_transpt"/>
    <property type="match status" value="1"/>
</dbReference>
<evidence type="ECO:0000256" key="2">
    <source>
        <dbReference type="ARBA" id="ARBA00022692"/>
    </source>
</evidence>
<comment type="caution">
    <text evidence="7">The sequence shown here is derived from an EMBL/GenBank/DDBJ whole genome shotgun (WGS) entry which is preliminary data.</text>
</comment>
<evidence type="ECO:0000256" key="3">
    <source>
        <dbReference type="ARBA" id="ARBA00022989"/>
    </source>
</evidence>